<dbReference type="SMART" id="SM00443">
    <property type="entry name" value="G_patch"/>
    <property type="match status" value="1"/>
</dbReference>
<name>A0A699YLG3_HAELA</name>
<evidence type="ECO:0000259" key="2">
    <source>
        <dbReference type="PROSITE" id="PS50174"/>
    </source>
</evidence>
<dbReference type="InterPro" id="IPR000467">
    <property type="entry name" value="G_patch_dom"/>
</dbReference>
<reference evidence="3 4" key="1">
    <citation type="submission" date="2020-02" db="EMBL/GenBank/DDBJ databases">
        <title>Draft genome sequence of Haematococcus lacustris strain NIES-144.</title>
        <authorList>
            <person name="Morimoto D."/>
            <person name="Nakagawa S."/>
            <person name="Yoshida T."/>
            <person name="Sawayama S."/>
        </authorList>
    </citation>
    <scope>NUCLEOTIDE SEQUENCE [LARGE SCALE GENOMIC DNA]</scope>
    <source>
        <strain evidence="3 4">NIES-144</strain>
    </source>
</reference>
<protein>
    <recommendedName>
        <fullName evidence="2">G-patch domain-containing protein</fullName>
    </recommendedName>
</protein>
<evidence type="ECO:0000256" key="1">
    <source>
        <dbReference type="SAM" id="MobiDB-lite"/>
    </source>
</evidence>
<dbReference type="AlphaFoldDB" id="A0A699YLG3"/>
<dbReference type="PROSITE" id="PS50174">
    <property type="entry name" value="G_PATCH"/>
    <property type="match status" value="1"/>
</dbReference>
<dbReference type="InterPro" id="IPR036236">
    <property type="entry name" value="Znf_C2H2_sf"/>
</dbReference>
<dbReference type="Proteomes" id="UP000485058">
    <property type="component" value="Unassembled WGS sequence"/>
</dbReference>
<organism evidence="3 4">
    <name type="scientific">Haematococcus lacustris</name>
    <name type="common">Green alga</name>
    <name type="synonym">Haematococcus pluvialis</name>
    <dbReference type="NCBI Taxonomy" id="44745"/>
    <lineage>
        <taxon>Eukaryota</taxon>
        <taxon>Viridiplantae</taxon>
        <taxon>Chlorophyta</taxon>
        <taxon>core chlorophytes</taxon>
        <taxon>Chlorophyceae</taxon>
        <taxon>CS clade</taxon>
        <taxon>Chlamydomonadales</taxon>
        <taxon>Haematococcaceae</taxon>
        <taxon>Haematococcus</taxon>
    </lineage>
</organism>
<dbReference type="SUPFAM" id="SSF57667">
    <property type="entry name" value="beta-beta-alpha zinc fingers"/>
    <property type="match status" value="1"/>
</dbReference>
<dbReference type="InterPro" id="IPR013087">
    <property type="entry name" value="Znf_C2H2_type"/>
</dbReference>
<feature type="domain" description="G-patch" evidence="2">
    <location>
        <begin position="71"/>
        <end position="118"/>
    </location>
</feature>
<proteinExistence type="predicted"/>
<feature type="region of interest" description="Disordered" evidence="1">
    <location>
        <begin position="206"/>
        <end position="233"/>
    </location>
</feature>
<keyword evidence="4" id="KW-1185">Reference proteome</keyword>
<accession>A0A699YLG3</accession>
<evidence type="ECO:0000313" key="4">
    <source>
        <dbReference type="Proteomes" id="UP000485058"/>
    </source>
</evidence>
<dbReference type="EMBL" id="BLLF01000113">
    <property type="protein sequence ID" value="GFH07756.1"/>
    <property type="molecule type" value="Genomic_DNA"/>
</dbReference>
<dbReference type="PANTHER" id="PTHR47251">
    <property type="entry name" value="FINGER DOMAIN PROTEIN, PUTATIVE (AFU_ORTHOLOGUE AFUA_3G04180)-RELATED"/>
    <property type="match status" value="1"/>
</dbReference>
<dbReference type="PANTHER" id="PTHR47251:SF1">
    <property type="entry name" value="FINGER DOMAIN PROTEIN, PUTATIVE (AFU_ORTHOLOGUE AFUA_3G04180)-RELATED"/>
    <property type="match status" value="1"/>
</dbReference>
<dbReference type="PROSITE" id="PS00028">
    <property type="entry name" value="ZINC_FINGER_C2H2_1"/>
    <property type="match status" value="1"/>
</dbReference>
<sequence length="233" mass="27017">MEDVAMGLGFSVVDPRFAARRGIEFTNAYQEDLQRGLHTDASDWSDFHQPGDDADAQPVRNVIDVNTEIPDTNVGFRMLLRMGWTRGRGLGSNEDGIKEPIRVGIDAGVRLGLGKQVEDDHFTNAELVERRRMESEIQANEDEERRRRREAQVEKDAAIQEELTEIKKTFYCEVCHKQYEKAMEFEEHLSSYDHHHRKRLVEMRQMEQARTKDERARKEAKAASKEMARLQAQ</sequence>
<gene>
    <name evidence="3" type="ORF">HaLaN_02605</name>
</gene>
<dbReference type="Pfam" id="PF01585">
    <property type="entry name" value="G-patch"/>
    <property type="match status" value="1"/>
</dbReference>
<comment type="caution">
    <text evidence="3">The sequence shown here is derived from an EMBL/GenBank/DDBJ whole genome shotgun (WGS) entry which is preliminary data.</text>
</comment>
<feature type="region of interest" description="Disordered" evidence="1">
    <location>
        <begin position="133"/>
        <end position="154"/>
    </location>
</feature>
<dbReference type="GO" id="GO:0003676">
    <property type="term" value="F:nucleic acid binding"/>
    <property type="evidence" value="ECO:0007669"/>
    <property type="project" value="InterPro"/>
</dbReference>
<evidence type="ECO:0000313" key="3">
    <source>
        <dbReference type="EMBL" id="GFH07756.1"/>
    </source>
</evidence>